<proteinExistence type="predicted"/>
<feature type="region of interest" description="Disordered" evidence="1">
    <location>
        <begin position="1"/>
        <end position="20"/>
    </location>
</feature>
<name>A0A0A1TCH0_9HYPO</name>
<sequence>MAATSSTTVPTPTKMQQEGAPRSWYRDGFFISTDKAYLSPVAVNDVFKSDLMWWNDPLDVAQMTKMINNCLTFAVYSVPDTEEEMKNNGGFPCDSSLADLTLVGFARLVTDYVTFAYLTDVFILEAFQRRGLASLMMRCIKETVDTWPELRGLVLMTHDKAAARMYQRELGALDFDKGPSAGLVLLEMPGGGVKDLPEDH</sequence>
<dbReference type="OrthoDB" id="289250at2759"/>
<dbReference type="InterPro" id="IPR053144">
    <property type="entry name" value="Acetyltransferase_Butenolide"/>
</dbReference>
<dbReference type="SUPFAM" id="SSF55729">
    <property type="entry name" value="Acyl-CoA N-acyltransferases (Nat)"/>
    <property type="match status" value="1"/>
</dbReference>
<dbReference type="InterPro" id="IPR016181">
    <property type="entry name" value="Acyl_CoA_acyltransferase"/>
</dbReference>
<dbReference type="STRING" id="1531966.A0A0A1TCH0"/>
<protein>
    <recommendedName>
        <fullName evidence="2">N-acetyltransferase domain-containing protein</fullName>
    </recommendedName>
</protein>
<dbReference type="PROSITE" id="PS51186">
    <property type="entry name" value="GNAT"/>
    <property type="match status" value="1"/>
</dbReference>
<evidence type="ECO:0000313" key="4">
    <source>
        <dbReference type="Proteomes" id="UP000039046"/>
    </source>
</evidence>
<dbReference type="InterPro" id="IPR000182">
    <property type="entry name" value="GNAT_dom"/>
</dbReference>
<dbReference type="HOGENOM" id="CLU_086503_2_0_1"/>
<accession>A0A0A1TCH0</accession>
<dbReference type="Proteomes" id="UP000039046">
    <property type="component" value="Unassembled WGS sequence"/>
</dbReference>
<dbReference type="Gene3D" id="3.40.630.30">
    <property type="match status" value="1"/>
</dbReference>
<evidence type="ECO:0000259" key="2">
    <source>
        <dbReference type="PROSITE" id="PS51186"/>
    </source>
</evidence>
<feature type="compositionally biased region" description="Low complexity" evidence="1">
    <location>
        <begin position="1"/>
        <end position="13"/>
    </location>
</feature>
<gene>
    <name evidence="3" type="ORF">VHEMI03852</name>
</gene>
<organism evidence="3 4">
    <name type="scientific">[Torrubiella] hemipterigena</name>
    <dbReference type="NCBI Taxonomy" id="1531966"/>
    <lineage>
        <taxon>Eukaryota</taxon>
        <taxon>Fungi</taxon>
        <taxon>Dikarya</taxon>
        <taxon>Ascomycota</taxon>
        <taxon>Pezizomycotina</taxon>
        <taxon>Sordariomycetes</taxon>
        <taxon>Hypocreomycetidae</taxon>
        <taxon>Hypocreales</taxon>
        <taxon>Clavicipitaceae</taxon>
        <taxon>Clavicipitaceae incertae sedis</taxon>
        <taxon>'Torrubiella' clade</taxon>
    </lineage>
</organism>
<dbReference type="Pfam" id="PF00583">
    <property type="entry name" value="Acetyltransf_1"/>
    <property type="match status" value="1"/>
</dbReference>
<feature type="domain" description="N-acetyltransferase" evidence="2">
    <location>
        <begin position="50"/>
        <end position="191"/>
    </location>
</feature>
<reference evidence="3 4" key="1">
    <citation type="journal article" date="2015" name="Genome Announc.">
        <title>Draft Genome Sequence and Gene Annotation of the Entomopathogenic Fungus Verticillium hemipterigenum.</title>
        <authorList>
            <person name="Horn F."/>
            <person name="Habel A."/>
            <person name="Scharf D.H."/>
            <person name="Dworschak J."/>
            <person name="Brakhage A.A."/>
            <person name="Guthke R."/>
            <person name="Hertweck C."/>
            <person name="Linde J."/>
        </authorList>
    </citation>
    <scope>NUCLEOTIDE SEQUENCE [LARGE SCALE GENOMIC DNA]</scope>
</reference>
<dbReference type="PANTHER" id="PTHR43233">
    <property type="entry name" value="FAMILY N-ACETYLTRANSFERASE, PUTATIVE (AFU_ORTHOLOGUE AFUA_6G03350)-RELATED"/>
    <property type="match status" value="1"/>
</dbReference>
<evidence type="ECO:0000256" key="1">
    <source>
        <dbReference type="SAM" id="MobiDB-lite"/>
    </source>
</evidence>
<dbReference type="GO" id="GO:0016747">
    <property type="term" value="F:acyltransferase activity, transferring groups other than amino-acyl groups"/>
    <property type="evidence" value="ECO:0007669"/>
    <property type="project" value="InterPro"/>
</dbReference>
<dbReference type="EMBL" id="CDHN01000002">
    <property type="protein sequence ID" value="CEJ85699.1"/>
    <property type="molecule type" value="Genomic_DNA"/>
</dbReference>
<evidence type="ECO:0000313" key="3">
    <source>
        <dbReference type="EMBL" id="CEJ85699.1"/>
    </source>
</evidence>
<dbReference type="PANTHER" id="PTHR43233:SF1">
    <property type="entry name" value="FAMILY N-ACETYLTRANSFERASE, PUTATIVE (AFU_ORTHOLOGUE AFUA_6G03350)-RELATED"/>
    <property type="match status" value="1"/>
</dbReference>
<keyword evidence="4" id="KW-1185">Reference proteome</keyword>
<dbReference type="CDD" id="cd04301">
    <property type="entry name" value="NAT_SF"/>
    <property type="match status" value="1"/>
</dbReference>
<dbReference type="AlphaFoldDB" id="A0A0A1TCH0"/>